<evidence type="ECO:0000259" key="7">
    <source>
        <dbReference type="PROSITE" id="PS51084"/>
    </source>
</evidence>
<feature type="short sequence motif" description="Histidine triad motif" evidence="5">
    <location>
        <begin position="723"/>
        <end position="727"/>
    </location>
</feature>
<dbReference type="Gene3D" id="3.40.50.2020">
    <property type="match status" value="1"/>
</dbReference>
<dbReference type="Proteomes" id="UP000309340">
    <property type="component" value="Unassembled WGS sequence"/>
</dbReference>
<dbReference type="CDD" id="cd01275">
    <property type="entry name" value="FHIT"/>
    <property type="match status" value="1"/>
</dbReference>
<dbReference type="STRING" id="329884.A0A4U0Y1H9"/>
<dbReference type="InterPro" id="IPR029057">
    <property type="entry name" value="PRTase-like"/>
</dbReference>
<evidence type="ECO:0000256" key="1">
    <source>
        <dbReference type="ARBA" id="ARBA00022741"/>
    </source>
</evidence>
<evidence type="ECO:0000313" key="8">
    <source>
        <dbReference type="EMBL" id="TKA82951.1"/>
    </source>
</evidence>
<dbReference type="Gene3D" id="3.30.428.10">
    <property type="entry name" value="HIT-like"/>
    <property type="match status" value="1"/>
</dbReference>
<dbReference type="Gene3D" id="3.40.50.300">
    <property type="entry name" value="P-loop containing nucleotide triphosphate hydrolases"/>
    <property type="match status" value="1"/>
</dbReference>
<dbReference type="OrthoDB" id="5416609at2759"/>
<dbReference type="SUPFAM" id="SSF52540">
    <property type="entry name" value="P-loop containing nucleoside triphosphate hydrolases"/>
    <property type="match status" value="1"/>
</dbReference>
<evidence type="ECO:0000256" key="6">
    <source>
        <dbReference type="SAM" id="MobiDB-lite"/>
    </source>
</evidence>
<dbReference type="PROSITE" id="PS51084">
    <property type="entry name" value="HIT_2"/>
    <property type="match status" value="1"/>
</dbReference>
<accession>A0A4U0Y1H9</accession>
<name>A0A4U0Y1H9_9PEZI</name>
<dbReference type="CDD" id="cd06223">
    <property type="entry name" value="PRTases_typeI"/>
    <property type="match status" value="1"/>
</dbReference>
<dbReference type="InterPro" id="IPR039383">
    <property type="entry name" value="FHIT"/>
</dbReference>
<feature type="domain" description="HIT" evidence="7">
    <location>
        <begin position="630"/>
        <end position="738"/>
    </location>
</feature>
<dbReference type="InterPro" id="IPR036412">
    <property type="entry name" value="HAD-like_sf"/>
</dbReference>
<evidence type="ECO:0000256" key="2">
    <source>
        <dbReference type="ARBA" id="ARBA00022801"/>
    </source>
</evidence>
<dbReference type="EMBL" id="NAJQ01000021">
    <property type="protein sequence ID" value="TKA82951.1"/>
    <property type="molecule type" value="Genomic_DNA"/>
</dbReference>
<dbReference type="InterPro" id="IPR036265">
    <property type="entry name" value="HIT-like_sf"/>
</dbReference>
<keyword evidence="1" id="KW-0547">Nucleotide-binding</keyword>
<reference evidence="8 9" key="1">
    <citation type="submission" date="2017-03" db="EMBL/GenBank/DDBJ databases">
        <title>Genomes of endolithic fungi from Antarctica.</title>
        <authorList>
            <person name="Coleine C."/>
            <person name="Masonjones S."/>
            <person name="Stajich J.E."/>
        </authorList>
    </citation>
    <scope>NUCLEOTIDE SEQUENCE [LARGE SCALE GENOMIC DNA]</scope>
    <source>
        <strain evidence="8 9">CCFEE 5184</strain>
    </source>
</reference>
<feature type="compositionally biased region" description="Basic and acidic residues" evidence="6">
    <location>
        <begin position="753"/>
        <end position="808"/>
    </location>
</feature>
<sequence length="808" mass="90038">MAHATAANAHVSSRKHNVEVTGLYGIPGSGKATLLRQLSGHLDNTKFDFYDGSNAIRKLVPGGLGAFKNLPIQEQMTHRERAITQIRDECEASGKIGVVAGHLIFWDDAAKWGPTPVYRETDLETYTHILYLDVGADIIAQRRRDDPERQRPDLSPEHLRLWQSRETLYLRRLCSLDCFHFSLLSTYGMDRVVSLLQEFPNTSIAEAILDKAVAGHHSLLETMPVFDADKTLADADSSDEYWDSNESLNSTFKRMGYTYPAFYQAASLYEHHKNETEFQIVCDSIVEEITLRDEMLNLLTLAAKQWHVGAVVVTCGLRQVREKVLEKVLEKAHLSVPVIGNGRLSNGYIVTPEVKADLVARLKHHHGLRVIAFGDSPIDLPMWKRADQAIVVVGDEKKRSKRMEQDLSVVPRLVGLIEQPPEIVPWRSDFIDSIIKRRLPIFHATDRKGAKLLQTPMRDASVSGPALREAHRRVGYYLATEFLTDLIGLEGCSIRHVQGGVTQGHRLLDEQNTTIVPLLRGGEPLAFGVSEAFPLAMFVHVKKAKHLDAGQLRGQSTVVLVDSVINTGKLIEELTERIRELEPGIRIVVVAGVVQADTVKPDGVLRRLAREGNFSVVALRLSENNYKGQGATDTGDRLFNTTEVFHVTKHSFALVNLKPLLPGHVLVSPLAIKPALADLTKDEVTDLFLTVTRVQQTLRRLYKADAFNIAVQDGVAAGQSVPHVHCHVIPRTIGDPGGDDKVHEWLEGEEGDVGGHQREAESGSSGERKMGQWAKDGERKARTKEEMESEAKWLREEVEKDVSHEGKM</sequence>
<dbReference type="SUPFAM" id="SSF56784">
    <property type="entry name" value="HAD-like"/>
    <property type="match status" value="1"/>
</dbReference>
<organism evidence="8 9">
    <name type="scientific">Friedmanniomyces simplex</name>
    <dbReference type="NCBI Taxonomy" id="329884"/>
    <lineage>
        <taxon>Eukaryota</taxon>
        <taxon>Fungi</taxon>
        <taxon>Dikarya</taxon>
        <taxon>Ascomycota</taxon>
        <taxon>Pezizomycotina</taxon>
        <taxon>Dothideomycetes</taxon>
        <taxon>Dothideomycetidae</taxon>
        <taxon>Mycosphaerellales</taxon>
        <taxon>Teratosphaeriaceae</taxon>
        <taxon>Friedmanniomyces</taxon>
    </lineage>
</organism>
<dbReference type="InterPro" id="IPR027417">
    <property type="entry name" value="P-loop_NTPase"/>
</dbReference>
<dbReference type="GO" id="GO:0000166">
    <property type="term" value="F:nucleotide binding"/>
    <property type="evidence" value="ECO:0007669"/>
    <property type="project" value="UniProtKB-KW"/>
</dbReference>
<dbReference type="InterPro" id="IPR011146">
    <property type="entry name" value="HIT-like"/>
</dbReference>
<dbReference type="SUPFAM" id="SSF54197">
    <property type="entry name" value="HIT-like"/>
    <property type="match status" value="1"/>
</dbReference>
<feature type="binding site" evidence="4">
    <location>
        <position position="712"/>
    </location>
    <ligand>
        <name>substrate</name>
    </ligand>
</feature>
<dbReference type="GO" id="GO:0016787">
    <property type="term" value="F:hydrolase activity"/>
    <property type="evidence" value="ECO:0007669"/>
    <property type="project" value="UniProtKB-KW"/>
</dbReference>
<evidence type="ECO:0000256" key="3">
    <source>
        <dbReference type="PIRSR" id="PIRSR639383-1"/>
    </source>
</evidence>
<comment type="caution">
    <text evidence="8">The sequence shown here is derived from an EMBL/GenBank/DDBJ whole genome shotgun (WGS) entry which is preliminary data.</text>
</comment>
<keyword evidence="2" id="KW-0378">Hydrolase</keyword>
<dbReference type="PANTHER" id="PTHR46243:SF1">
    <property type="entry name" value="BIS(5'-ADENOSYL)-TRIPHOSPHATASE"/>
    <property type="match status" value="1"/>
</dbReference>
<feature type="region of interest" description="Disordered" evidence="6">
    <location>
        <begin position="748"/>
        <end position="808"/>
    </location>
</feature>
<keyword evidence="9" id="KW-1185">Reference proteome</keyword>
<dbReference type="InterPro" id="IPR000836">
    <property type="entry name" value="PRTase_dom"/>
</dbReference>
<dbReference type="InterPro" id="IPR023214">
    <property type="entry name" value="HAD_sf"/>
</dbReference>
<feature type="binding site" evidence="4">
    <location>
        <position position="727"/>
    </location>
    <ligand>
        <name>substrate</name>
    </ligand>
</feature>
<gene>
    <name evidence="8" type="ORF">B0A55_01327</name>
</gene>
<dbReference type="Gene3D" id="3.40.50.1000">
    <property type="entry name" value="HAD superfamily/HAD-like"/>
    <property type="match status" value="1"/>
</dbReference>
<feature type="binding site" evidence="4">
    <location>
        <position position="656"/>
    </location>
    <ligand>
        <name>substrate</name>
    </ligand>
</feature>
<protein>
    <recommendedName>
        <fullName evidence="7">HIT domain-containing protein</fullName>
    </recommendedName>
</protein>
<evidence type="ECO:0000256" key="5">
    <source>
        <dbReference type="PROSITE-ProRule" id="PRU00464"/>
    </source>
</evidence>
<dbReference type="SUPFAM" id="SSF53271">
    <property type="entry name" value="PRTase-like"/>
    <property type="match status" value="1"/>
</dbReference>
<dbReference type="FunFam" id="3.30.428.10:FF:000011">
    <property type="entry name" value="Fragile histidine triad"/>
    <property type="match status" value="1"/>
</dbReference>
<evidence type="ECO:0000313" key="9">
    <source>
        <dbReference type="Proteomes" id="UP000309340"/>
    </source>
</evidence>
<dbReference type="Pfam" id="PF12710">
    <property type="entry name" value="HAD"/>
    <property type="match status" value="1"/>
</dbReference>
<proteinExistence type="predicted"/>
<dbReference type="InterPro" id="IPR051884">
    <property type="entry name" value="Bis(5'-adenosyl)-TPase_reg"/>
</dbReference>
<dbReference type="Pfam" id="PF14681">
    <property type="entry name" value="UPRTase"/>
    <property type="match status" value="1"/>
</dbReference>
<dbReference type="Pfam" id="PF13207">
    <property type="entry name" value="AAA_17"/>
    <property type="match status" value="1"/>
</dbReference>
<feature type="binding site" evidence="4">
    <location>
        <begin position="718"/>
        <end position="721"/>
    </location>
    <ligand>
        <name>substrate</name>
    </ligand>
</feature>
<evidence type="ECO:0000256" key="4">
    <source>
        <dbReference type="PIRSR" id="PIRSR639383-2"/>
    </source>
</evidence>
<dbReference type="AlphaFoldDB" id="A0A4U0Y1H9"/>
<dbReference type="PANTHER" id="PTHR46243">
    <property type="entry name" value="BIS(5'-ADENOSYL)-TRIPHOSPHATASE"/>
    <property type="match status" value="1"/>
</dbReference>
<feature type="active site" description="Tele-AMP-histidine intermediate" evidence="3">
    <location>
        <position position="725"/>
    </location>
</feature>